<accession>A0A974DZS6</accession>
<dbReference type="Proteomes" id="UP000694892">
    <property type="component" value="Chromosome 1L"/>
</dbReference>
<keyword evidence="1" id="KW-0812">Transmembrane</keyword>
<evidence type="ECO:0000313" key="3">
    <source>
        <dbReference type="Proteomes" id="UP000694892"/>
    </source>
</evidence>
<feature type="transmembrane region" description="Helical" evidence="1">
    <location>
        <begin position="19"/>
        <end position="39"/>
    </location>
</feature>
<dbReference type="AlphaFoldDB" id="A0A974DZS6"/>
<proteinExistence type="predicted"/>
<sequence>MCCSEADCVLKNICHQFRLTLVLLVLMEAFIVNMFIYFMHTCKQLYTKPYILQIGLQCIRRGRMDALATRGNTGACLTQVHGIKLRIWVNMHSQPHWRYINKGPLISLPILYKNCISLSNVHGWNLLGQCCPTGGTHHPLVWPSIKV</sequence>
<protein>
    <submittedName>
        <fullName evidence="2">Uncharacterized protein</fullName>
    </submittedName>
</protein>
<evidence type="ECO:0000313" key="2">
    <source>
        <dbReference type="EMBL" id="OCU00919.1"/>
    </source>
</evidence>
<gene>
    <name evidence="2" type="ORF">XELAEV_18006696mg</name>
</gene>
<keyword evidence="1" id="KW-1133">Transmembrane helix</keyword>
<keyword evidence="1" id="KW-0472">Membrane</keyword>
<name>A0A974DZS6_XENLA</name>
<evidence type="ECO:0000256" key="1">
    <source>
        <dbReference type="SAM" id="Phobius"/>
    </source>
</evidence>
<reference evidence="3" key="1">
    <citation type="journal article" date="2016" name="Nature">
        <title>Genome evolution in the allotetraploid frog Xenopus laevis.</title>
        <authorList>
            <person name="Session A.M."/>
            <person name="Uno Y."/>
            <person name="Kwon T."/>
            <person name="Chapman J.A."/>
            <person name="Toyoda A."/>
            <person name="Takahashi S."/>
            <person name="Fukui A."/>
            <person name="Hikosaka A."/>
            <person name="Suzuki A."/>
            <person name="Kondo M."/>
            <person name="van Heeringen S.J."/>
            <person name="Quigley I."/>
            <person name="Heinz S."/>
            <person name="Ogino H."/>
            <person name="Ochi H."/>
            <person name="Hellsten U."/>
            <person name="Lyons J.B."/>
            <person name="Simakov O."/>
            <person name="Putnam N."/>
            <person name="Stites J."/>
            <person name="Kuroki Y."/>
            <person name="Tanaka T."/>
            <person name="Michiue T."/>
            <person name="Watanabe M."/>
            <person name="Bogdanovic O."/>
            <person name="Lister R."/>
            <person name="Georgiou G."/>
            <person name="Paranjpe S.S."/>
            <person name="van Kruijsbergen I."/>
            <person name="Shu S."/>
            <person name="Carlson J."/>
            <person name="Kinoshita T."/>
            <person name="Ohta Y."/>
            <person name="Mawaribuchi S."/>
            <person name="Jenkins J."/>
            <person name="Grimwood J."/>
            <person name="Schmutz J."/>
            <person name="Mitros T."/>
            <person name="Mozaffari S.V."/>
            <person name="Suzuki Y."/>
            <person name="Haramoto Y."/>
            <person name="Yamamoto T.S."/>
            <person name="Takagi C."/>
            <person name="Heald R."/>
            <person name="Miller K."/>
            <person name="Haudenschild C."/>
            <person name="Kitzman J."/>
            <person name="Nakayama T."/>
            <person name="Izutsu Y."/>
            <person name="Robert J."/>
            <person name="Fortriede J."/>
            <person name="Burns K."/>
            <person name="Lotay V."/>
            <person name="Karimi K."/>
            <person name="Yasuoka Y."/>
            <person name="Dichmann D.S."/>
            <person name="Flajnik M.F."/>
            <person name="Houston D.W."/>
            <person name="Shendure J."/>
            <person name="DuPasquier L."/>
            <person name="Vize P.D."/>
            <person name="Zorn A.M."/>
            <person name="Ito M."/>
            <person name="Marcotte E.M."/>
            <person name="Wallingford J.B."/>
            <person name="Ito Y."/>
            <person name="Asashima M."/>
            <person name="Ueno N."/>
            <person name="Matsuda Y."/>
            <person name="Veenstra G.J."/>
            <person name="Fujiyama A."/>
            <person name="Harland R.M."/>
            <person name="Taira M."/>
            <person name="Rokhsar D.S."/>
        </authorList>
    </citation>
    <scope>NUCLEOTIDE SEQUENCE [LARGE SCALE GENOMIC DNA]</scope>
    <source>
        <strain evidence="3">J</strain>
    </source>
</reference>
<organism evidence="2 3">
    <name type="scientific">Xenopus laevis</name>
    <name type="common">African clawed frog</name>
    <dbReference type="NCBI Taxonomy" id="8355"/>
    <lineage>
        <taxon>Eukaryota</taxon>
        <taxon>Metazoa</taxon>
        <taxon>Chordata</taxon>
        <taxon>Craniata</taxon>
        <taxon>Vertebrata</taxon>
        <taxon>Euteleostomi</taxon>
        <taxon>Amphibia</taxon>
        <taxon>Batrachia</taxon>
        <taxon>Anura</taxon>
        <taxon>Pipoidea</taxon>
        <taxon>Pipidae</taxon>
        <taxon>Xenopodinae</taxon>
        <taxon>Xenopus</taxon>
        <taxon>Xenopus</taxon>
    </lineage>
</organism>
<dbReference type="EMBL" id="CM004466">
    <property type="protein sequence ID" value="OCU00919.1"/>
    <property type="molecule type" value="Genomic_DNA"/>
</dbReference>